<comment type="caution">
    <text evidence="1">The sequence shown here is derived from an EMBL/GenBank/DDBJ whole genome shotgun (WGS) entry which is preliminary data.</text>
</comment>
<sequence length="36" mass="4173">MWSPDLEDWRRTYESRLGIWLSATEEAEASMGTPSL</sequence>
<protein>
    <submittedName>
        <fullName evidence="1">Uncharacterized protein</fullName>
    </submittedName>
</protein>
<dbReference type="EMBL" id="MTQA01000018">
    <property type="protein sequence ID" value="PNP85744.1"/>
    <property type="molecule type" value="Genomic_DNA"/>
</dbReference>
<evidence type="ECO:0000313" key="1">
    <source>
        <dbReference type="EMBL" id="PNP85744.1"/>
    </source>
</evidence>
<reference evidence="1 2" key="1">
    <citation type="submission" date="2017-06" db="EMBL/GenBank/DDBJ databases">
        <title>Genome of Fusarium nygamai isolate CS10214.</title>
        <authorList>
            <person name="Gardiner D.M."/>
            <person name="Obanor F."/>
            <person name="Kazan K."/>
        </authorList>
    </citation>
    <scope>NUCLEOTIDE SEQUENCE [LARGE SCALE GENOMIC DNA]</scope>
    <source>
        <strain evidence="1 2">CS10214</strain>
    </source>
</reference>
<accession>A0A2K0WU25</accession>
<keyword evidence="2" id="KW-1185">Reference proteome</keyword>
<evidence type="ECO:0000313" key="2">
    <source>
        <dbReference type="Proteomes" id="UP000236664"/>
    </source>
</evidence>
<proteinExistence type="predicted"/>
<dbReference type="AlphaFoldDB" id="A0A2K0WU25"/>
<gene>
    <name evidence="1" type="ORF">FNYG_00800</name>
</gene>
<name>A0A2K0WU25_GIBNY</name>
<dbReference type="Proteomes" id="UP000236664">
    <property type="component" value="Unassembled WGS sequence"/>
</dbReference>
<organism evidence="1 2">
    <name type="scientific">Gibberella nygamai</name>
    <name type="common">Bean root rot disease fungus</name>
    <name type="synonym">Fusarium nygamai</name>
    <dbReference type="NCBI Taxonomy" id="42673"/>
    <lineage>
        <taxon>Eukaryota</taxon>
        <taxon>Fungi</taxon>
        <taxon>Dikarya</taxon>
        <taxon>Ascomycota</taxon>
        <taxon>Pezizomycotina</taxon>
        <taxon>Sordariomycetes</taxon>
        <taxon>Hypocreomycetidae</taxon>
        <taxon>Hypocreales</taxon>
        <taxon>Nectriaceae</taxon>
        <taxon>Fusarium</taxon>
        <taxon>Fusarium fujikuroi species complex</taxon>
    </lineage>
</organism>